<dbReference type="GO" id="GO:0016747">
    <property type="term" value="F:acyltransferase activity, transferring groups other than amino-acyl groups"/>
    <property type="evidence" value="ECO:0007669"/>
    <property type="project" value="InterPro"/>
</dbReference>
<dbReference type="PROSITE" id="PS51186">
    <property type="entry name" value="GNAT"/>
    <property type="match status" value="1"/>
</dbReference>
<gene>
    <name evidence="2" type="ORF">EJC50_11555</name>
</gene>
<evidence type="ECO:0000259" key="1">
    <source>
        <dbReference type="PROSITE" id="PS51186"/>
    </source>
</evidence>
<feature type="domain" description="N-acetyltransferase" evidence="1">
    <location>
        <begin position="40"/>
        <end position="170"/>
    </location>
</feature>
<keyword evidence="2" id="KW-0808">Transferase</keyword>
<evidence type="ECO:0000313" key="2">
    <source>
        <dbReference type="EMBL" id="AZN40217.1"/>
    </source>
</evidence>
<evidence type="ECO:0000313" key="3">
    <source>
        <dbReference type="Proteomes" id="UP000272528"/>
    </source>
</evidence>
<dbReference type="Pfam" id="PF13508">
    <property type="entry name" value="Acetyltransf_7"/>
    <property type="match status" value="1"/>
</dbReference>
<dbReference type="Proteomes" id="UP000272528">
    <property type="component" value="Chromosome"/>
</dbReference>
<dbReference type="CDD" id="cd04301">
    <property type="entry name" value="NAT_SF"/>
    <property type="match status" value="1"/>
</dbReference>
<dbReference type="KEGG" id="palb:EJC50_11555"/>
<dbReference type="InterPro" id="IPR016181">
    <property type="entry name" value="Acyl_CoA_acyltransferase"/>
</dbReference>
<proteinExistence type="predicted"/>
<organism evidence="2 3">
    <name type="scientific">Paenibacillus albus</name>
    <dbReference type="NCBI Taxonomy" id="2495582"/>
    <lineage>
        <taxon>Bacteria</taxon>
        <taxon>Bacillati</taxon>
        <taxon>Bacillota</taxon>
        <taxon>Bacilli</taxon>
        <taxon>Bacillales</taxon>
        <taxon>Paenibacillaceae</taxon>
        <taxon>Paenibacillus</taxon>
    </lineage>
</organism>
<keyword evidence="3" id="KW-1185">Reference proteome</keyword>
<dbReference type="EMBL" id="CP034437">
    <property type="protein sequence ID" value="AZN40217.1"/>
    <property type="molecule type" value="Genomic_DNA"/>
</dbReference>
<sequence>MRATCTQGVSSPVKVKLLSPSQWSASKEKITRFLYRYGDKRITTAALAALQGLAPARLAASRAASSGGSGGGEAGAEAAIAIAVISGKLAAVAFAEDGGESACFVVVSPEFRGQGAGSALLAALHRRLGRLTCAVAADNPSSMNMCFRAGMKAVSLHIGPTGKPTLRFES</sequence>
<dbReference type="SUPFAM" id="SSF55729">
    <property type="entry name" value="Acyl-CoA N-acyltransferases (Nat)"/>
    <property type="match status" value="1"/>
</dbReference>
<accession>A0A3Q8X512</accession>
<dbReference type="InterPro" id="IPR000182">
    <property type="entry name" value="GNAT_dom"/>
</dbReference>
<dbReference type="Gene3D" id="3.40.630.30">
    <property type="match status" value="1"/>
</dbReference>
<protein>
    <submittedName>
        <fullName evidence="2">GNAT family N-acetyltransferase</fullName>
    </submittedName>
</protein>
<reference evidence="3" key="1">
    <citation type="submission" date="2018-12" db="EMBL/GenBank/DDBJ databases">
        <title>Genome sequence of Peanibacillus sp.</title>
        <authorList>
            <person name="Subramani G."/>
            <person name="Srinivasan S."/>
            <person name="Kim M.K."/>
        </authorList>
    </citation>
    <scope>NUCLEOTIDE SEQUENCE [LARGE SCALE GENOMIC DNA]</scope>
    <source>
        <strain evidence="3">18JY67-1</strain>
    </source>
</reference>
<dbReference type="AlphaFoldDB" id="A0A3Q8X512"/>
<name>A0A3Q8X512_9BACL</name>
<dbReference type="OrthoDB" id="2869300at2"/>